<dbReference type="STRING" id="395493.BegalDRAFT_2701"/>
<keyword evidence="3" id="KW-0472">Membrane</keyword>
<dbReference type="eggNOG" id="COG1262">
    <property type="taxonomic scope" value="Bacteria"/>
</dbReference>
<evidence type="ECO:0000259" key="4">
    <source>
        <dbReference type="Pfam" id="PF03781"/>
    </source>
</evidence>
<keyword evidence="6" id="KW-1185">Reference proteome</keyword>
<protein>
    <recommendedName>
        <fullName evidence="4">Sulfatase-modifying factor enzyme-like domain-containing protein</fullName>
    </recommendedName>
</protein>
<feature type="coiled-coil region" evidence="1">
    <location>
        <begin position="1"/>
        <end position="61"/>
    </location>
</feature>
<keyword evidence="3" id="KW-0812">Transmembrane</keyword>
<keyword evidence="1" id="KW-0175">Coiled coil</keyword>
<dbReference type="AlphaFoldDB" id="I3CIU9"/>
<dbReference type="Gene3D" id="3.90.1580.10">
    <property type="entry name" value="paralog of FGE (formylglycine-generating enzyme)"/>
    <property type="match status" value="1"/>
</dbReference>
<dbReference type="Pfam" id="PF03781">
    <property type="entry name" value="FGE-sulfatase"/>
    <property type="match status" value="1"/>
</dbReference>
<reference evidence="5 6" key="1">
    <citation type="submission" date="2011-11" db="EMBL/GenBank/DDBJ databases">
        <title>Improved High-Quality Draft sequence of Beggiatoa alba B18lD.</title>
        <authorList>
            <consortium name="US DOE Joint Genome Institute"/>
            <person name="Lucas S."/>
            <person name="Han J."/>
            <person name="Lapidus A."/>
            <person name="Cheng J.-F."/>
            <person name="Goodwin L."/>
            <person name="Pitluck S."/>
            <person name="Peters L."/>
            <person name="Mikhailova N."/>
            <person name="Held B."/>
            <person name="Detter J.C."/>
            <person name="Han C."/>
            <person name="Tapia R."/>
            <person name="Land M."/>
            <person name="Hauser L."/>
            <person name="Kyrpides N."/>
            <person name="Ivanova N."/>
            <person name="Pagani I."/>
            <person name="Samuel K."/>
            <person name="Teske A."/>
            <person name="Mueller J."/>
            <person name="Woyke T."/>
        </authorList>
    </citation>
    <scope>NUCLEOTIDE SEQUENCE [LARGE SCALE GENOMIC DNA]</scope>
    <source>
        <strain evidence="5 6">B18LD</strain>
    </source>
</reference>
<name>I3CIU9_9GAMM</name>
<feature type="compositionally biased region" description="Polar residues" evidence="2">
    <location>
        <begin position="278"/>
        <end position="287"/>
    </location>
</feature>
<feature type="transmembrane region" description="Helical" evidence="3">
    <location>
        <begin position="221"/>
        <end position="245"/>
    </location>
</feature>
<dbReference type="OrthoDB" id="9768004at2"/>
<feature type="compositionally biased region" description="Low complexity" evidence="2">
    <location>
        <begin position="262"/>
        <end position="274"/>
    </location>
</feature>
<evidence type="ECO:0000313" key="6">
    <source>
        <dbReference type="Proteomes" id="UP000005744"/>
    </source>
</evidence>
<sequence>MSSLDQAKAEAQKLIKRYNKLQAEVKTADSSAEAARKAKEAQKLVSQISAMQAAIAKLQEKDKVAEATIKAVSPVSTETATSLATSTSPLSPADQLRRAEAEKTLLEARIARIETAQQKTRAQIDQLSRAKAELAKLKAEAEKNKDKRHNDEKLQQELSRLIEKKEEEQRRLQEEVETIRQQSVKEAEMLRVQRDTARALMEKQKEIEKEKIRIAFRPKSGLVGVLLGFLAVMFLFVGLIAVIFLTPLLDKVPFVASLKTTPSTTTTTVETPAESTEKNQQPTEKTVNTNTEIQPVNINAITIVRDRLKSGGTGPVMLSLPGGSFLMGSPDSSVNREERPQHKVTLQPFAISRTEITFADYSLFTAATNRPVPNDNQWGRETRPVIFVSYEDAEAYANWLTEQTGYQYRVPSEREWEFAARANVNQYDFWWGYDLSRGSGSANCGGCGSQWDNKQTAPVASFRPNPFGLYDTVGNVAEWTRTCFRGSYSGSPEIGQNWEGGDCSRRMVRGGSFKQYEADLRVTRRQNFSFRTKMDSIGFRVVRIE</sequence>
<dbReference type="PANTHER" id="PTHR23150">
    <property type="entry name" value="SULFATASE MODIFYING FACTOR 1, 2"/>
    <property type="match status" value="1"/>
</dbReference>
<accession>I3CIU9</accession>
<dbReference type="InterPro" id="IPR005532">
    <property type="entry name" value="SUMF_dom"/>
</dbReference>
<evidence type="ECO:0000313" key="5">
    <source>
        <dbReference type="EMBL" id="EIJ43542.1"/>
    </source>
</evidence>
<feature type="compositionally biased region" description="Low complexity" evidence="2">
    <location>
        <begin position="76"/>
        <end position="93"/>
    </location>
</feature>
<keyword evidence="3" id="KW-1133">Transmembrane helix</keyword>
<evidence type="ECO:0000256" key="3">
    <source>
        <dbReference type="SAM" id="Phobius"/>
    </source>
</evidence>
<dbReference type="HOGENOM" id="CLU_514749_0_0_6"/>
<gene>
    <name evidence="5" type="ORF">BegalDRAFT_2701</name>
</gene>
<feature type="domain" description="Sulfatase-modifying factor enzyme-like" evidence="4">
    <location>
        <begin position="315"/>
        <end position="543"/>
    </location>
</feature>
<proteinExistence type="predicted"/>
<feature type="region of interest" description="Disordered" evidence="2">
    <location>
        <begin position="74"/>
        <end position="95"/>
    </location>
</feature>
<dbReference type="PANTHER" id="PTHR23150:SF35">
    <property type="entry name" value="BLL6746 PROTEIN"/>
    <property type="match status" value="1"/>
</dbReference>
<feature type="coiled-coil region" evidence="1">
    <location>
        <begin position="96"/>
        <end position="210"/>
    </location>
</feature>
<dbReference type="Proteomes" id="UP000005744">
    <property type="component" value="Unassembled WGS sequence"/>
</dbReference>
<dbReference type="SUPFAM" id="SSF56436">
    <property type="entry name" value="C-type lectin-like"/>
    <property type="match status" value="1"/>
</dbReference>
<evidence type="ECO:0000256" key="1">
    <source>
        <dbReference type="SAM" id="Coils"/>
    </source>
</evidence>
<organism evidence="5 6">
    <name type="scientific">Beggiatoa alba B18LD</name>
    <dbReference type="NCBI Taxonomy" id="395493"/>
    <lineage>
        <taxon>Bacteria</taxon>
        <taxon>Pseudomonadati</taxon>
        <taxon>Pseudomonadota</taxon>
        <taxon>Gammaproteobacteria</taxon>
        <taxon>Thiotrichales</taxon>
        <taxon>Thiotrichaceae</taxon>
        <taxon>Beggiatoa</taxon>
    </lineage>
</organism>
<dbReference type="GO" id="GO:0120147">
    <property type="term" value="F:formylglycine-generating oxidase activity"/>
    <property type="evidence" value="ECO:0007669"/>
    <property type="project" value="TreeGrafter"/>
</dbReference>
<dbReference type="InterPro" id="IPR051043">
    <property type="entry name" value="Sulfatase_Mod_Factor_Kinase"/>
</dbReference>
<feature type="region of interest" description="Disordered" evidence="2">
    <location>
        <begin position="262"/>
        <end position="287"/>
    </location>
</feature>
<dbReference type="EMBL" id="JH600070">
    <property type="protein sequence ID" value="EIJ43542.1"/>
    <property type="molecule type" value="Genomic_DNA"/>
</dbReference>
<evidence type="ECO:0000256" key="2">
    <source>
        <dbReference type="SAM" id="MobiDB-lite"/>
    </source>
</evidence>
<dbReference type="InterPro" id="IPR042095">
    <property type="entry name" value="SUMF_sf"/>
</dbReference>
<dbReference type="RefSeq" id="WP_002690804.1">
    <property type="nucleotide sequence ID" value="NZ_JH600070.1"/>
</dbReference>
<dbReference type="InterPro" id="IPR016187">
    <property type="entry name" value="CTDL_fold"/>
</dbReference>